<organism evidence="1 2">
    <name type="scientific">Lentilactobacillus sunkii</name>
    <dbReference type="NCBI Taxonomy" id="481719"/>
    <lineage>
        <taxon>Bacteria</taxon>
        <taxon>Bacillati</taxon>
        <taxon>Bacillota</taxon>
        <taxon>Bacilli</taxon>
        <taxon>Lactobacillales</taxon>
        <taxon>Lactobacillaceae</taxon>
        <taxon>Lentilactobacillus</taxon>
    </lineage>
</organism>
<dbReference type="STRING" id="481719.LASUN_02140"/>
<dbReference type="EC" id="1.2.1.-" evidence="1"/>
<dbReference type="Proteomes" id="UP000177010">
    <property type="component" value="Unassembled WGS sequence"/>
</dbReference>
<dbReference type="InterPro" id="IPR002347">
    <property type="entry name" value="SDR_fam"/>
</dbReference>
<dbReference type="CDD" id="cd05233">
    <property type="entry name" value="SDR_c"/>
    <property type="match status" value="1"/>
</dbReference>
<dbReference type="GO" id="GO:0016491">
    <property type="term" value="F:oxidoreductase activity"/>
    <property type="evidence" value="ECO:0007669"/>
    <property type="project" value="UniProtKB-KW"/>
</dbReference>
<protein>
    <submittedName>
        <fullName evidence="1">Fatty acyl-CoA reductase</fullName>
        <ecNumber evidence="1">1.2.1.-</ecNumber>
    </submittedName>
</protein>
<evidence type="ECO:0000313" key="1">
    <source>
        <dbReference type="EMBL" id="OFA13215.1"/>
    </source>
</evidence>
<evidence type="ECO:0000313" key="2">
    <source>
        <dbReference type="Proteomes" id="UP000177010"/>
    </source>
</evidence>
<proteinExistence type="predicted"/>
<dbReference type="PANTHER" id="PTHR43431">
    <property type="entry name" value="OXIDOREDUCTASE, SHORT CHAIN DEHYDROGENASE/REDUCTASE FAMILY (AFU_ORTHOLOGUE AFUA_5G14000)"/>
    <property type="match status" value="1"/>
</dbReference>
<dbReference type="PANTHER" id="PTHR43431:SF7">
    <property type="entry name" value="OXIDOREDUCTASE, SHORT CHAIN DEHYDROGENASE_REDUCTASE FAMILY (AFU_ORTHOLOGUE AFUA_5G14000)"/>
    <property type="match status" value="1"/>
</dbReference>
<reference evidence="1 2" key="1">
    <citation type="submission" date="2016-09" db="EMBL/GenBank/DDBJ databases">
        <title>Genome Sequence of Lactobacillus sunkii Strain CG01.</title>
        <authorList>
            <person name="Poehlein A."/>
            <person name="Gabris C."/>
            <person name="Bengelsdorf F.R."/>
            <person name="Duerre P."/>
            <person name="Daniel R."/>
        </authorList>
    </citation>
    <scope>NUCLEOTIDE SEQUENCE [LARGE SCALE GENOMIC DNA]</scope>
    <source>
        <strain evidence="1 2">CG_D</strain>
    </source>
</reference>
<dbReference type="EMBL" id="MIQE01000002">
    <property type="protein sequence ID" value="OFA13215.1"/>
    <property type="molecule type" value="Genomic_DNA"/>
</dbReference>
<dbReference type="InterPro" id="IPR036291">
    <property type="entry name" value="NAD(P)-bd_dom_sf"/>
</dbReference>
<gene>
    <name evidence="1" type="primary">acr1</name>
    <name evidence="1" type="ORF">LASUN_02140</name>
</gene>
<dbReference type="RefSeq" id="WP_070366986.1">
    <property type="nucleotide sequence ID" value="NZ_JAZHVW010000006.1"/>
</dbReference>
<dbReference type="Pfam" id="PF00106">
    <property type="entry name" value="adh_short"/>
    <property type="match status" value="1"/>
</dbReference>
<dbReference type="SUPFAM" id="SSF51735">
    <property type="entry name" value="NAD(P)-binding Rossmann-fold domains"/>
    <property type="match status" value="1"/>
</dbReference>
<name>A0A1E7XJE1_9LACO</name>
<keyword evidence="1" id="KW-0560">Oxidoreductase</keyword>
<dbReference type="Gene3D" id="3.40.50.720">
    <property type="entry name" value="NAD(P)-binding Rossmann-like Domain"/>
    <property type="match status" value="1"/>
</dbReference>
<comment type="caution">
    <text evidence="1">The sequence shown here is derived from an EMBL/GenBank/DDBJ whole genome shotgun (WGS) entry which is preliminary data.</text>
</comment>
<sequence length="219" mass="24317">MKTIAIVGAGPNLGLSLAKKFGKNNFQVALISRHETTLIPLHEELNRLGIENKFYTADVKDLESLASTLKQISRDFNGIDVLEFSPYAGPQDFRDVEATQVADVQQQLEMTVFPAVKIVQTILPEMKQRHNGSILFNSGISSIYPIPQLGNTGIAAAGLRNYAQNLHNVLKDQGIYVGFLTVGALIKKQTDGDPDIIADEWFRLYTNKDEFESLIPKQQ</sequence>
<accession>A0A1E7XJE1</accession>
<dbReference type="AlphaFoldDB" id="A0A1E7XJE1"/>